<evidence type="ECO:0000313" key="3">
    <source>
        <dbReference type="EMBL" id="KXB32265.1"/>
    </source>
</evidence>
<dbReference type="AlphaFoldDB" id="A0A133XMW6"/>
<organism evidence="3 4">
    <name type="scientific">Dechloromonas denitrificans</name>
    <dbReference type="NCBI Taxonomy" id="281362"/>
    <lineage>
        <taxon>Bacteria</taxon>
        <taxon>Pseudomonadati</taxon>
        <taxon>Pseudomonadota</taxon>
        <taxon>Betaproteobacteria</taxon>
        <taxon>Rhodocyclales</taxon>
        <taxon>Azonexaceae</taxon>
        <taxon>Dechloromonas</taxon>
    </lineage>
</organism>
<sequence length="393" mass="42538">MALPAHAEPNPTLAGAFAAAWGRQPVAQALAERERAAQARRSAADALTPEPPSLELGGRSDRFNRDRGNAEYEVGLALPLWLPGERGGSQAVADAEMTAVAGRAAALRLQLAGEVRQAWWAWQQARNEQALADERVTAARRLRDDVARRVAAGDLARSDQHQADGALAAALAIQAEGLAAADAARLQLQTLTGQLPGEPLFASESAVVETQTENLLAAHPRLKNLENLGDVSRRSLELARTRSRASPEIAVSTRRERSLAGEAMEQTWALALRIPFSSGPRQDARLAEANADLIEASLGAERERERLAQEVAAARSRLGAAHAQLAASDERARLARESRSFFEKSFRLGETDLPTRLRIEQEAFEAERQASRARINQAQSFSAYRQALGLLPE</sequence>
<protein>
    <recommendedName>
        <fullName evidence="5">Transporter</fullName>
    </recommendedName>
</protein>
<keyword evidence="4" id="KW-1185">Reference proteome</keyword>
<dbReference type="EMBL" id="LODL01000007">
    <property type="protein sequence ID" value="KXB32265.1"/>
    <property type="molecule type" value="Genomic_DNA"/>
</dbReference>
<dbReference type="GO" id="GO:0015562">
    <property type="term" value="F:efflux transmembrane transporter activity"/>
    <property type="evidence" value="ECO:0007669"/>
    <property type="project" value="InterPro"/>
</dbReference>
<reference evidence="3 4" key="1">
    <citation type="submission" date="2015-12" db="EMBL/GenBank/DDBJ databases">
        <title>Nitrous oxide reduction kinetics distinguish bacteria harboring typical versus atypical NosZ.</title>
        <authorList>
            <person name="Yoon S."/>
            <person name="Nissen S."/>
            <person name="Park D."/>
            <person name="Sanford R.A."/>
            <person name="Loeffler F.E."/>
        </authorList>
    </citation>
    <scope>NUCLEOTIDE SEQUENCE [LARGE SCALE GENOMIC DNA]</scope>
    <source>
        <strain evidence="3 4">ATCC BAA-841</strain>
    </source>
</reference>
<feature type="region of interest" description="Disordered" evidence="2">
    <location>
        <begin position="31"/>
        <end position="62"/>
    </location>
</feature>
<gene>
    <name evidence="3" type="ORF">AT959_02680</name>
</gene>
<dbReference type="Proteomes" id="UP000070186">
    <property type="component" value="Unassembled WGS sequence"/>
</dbReference>
<feature type="coiled-coil region" evidence="1">
    <location>
        <begin position="290"/>
        <end position="317"/>
    </location>
</feature>
<keyword evidence="1" id="KW-0175">Coiled coil</keyword>
<evidence type="ECO:0000313" key="4">
    <source>
        <dbReference type="Proteomes" id="UP000070186"/>
    </source>
</evidence>
<dbReference type="STRING" id="281362.AT959_02680"/>
<dbReference type="SUPFAM" id="SSF56954">
    <property type="entry name" value="Outer membrane efflux proteins (OEP)"/>
    <property type="match status" value="1"/>
</dbReference>
<proteinExistence type="predicted"/>
<evidence type="ECO:0000256" key="1">
    <source>
        <dbReference type="SAM" id="Coils"/>
    </source>
</evidence>
<evidence type="ECO:0000256" key="2">
    <source>
        <dbReference type="SAM" id="MobiDB-lite"/>
    </source>
</evidence>
<comment type="caution">
    <text evidence="3">The sequence shown here is derived from an EMBL/GenBank/DDBJ whole genome shotgun (WGS) entry which is preliminary data.</text>
</comment>
<dbReference type="InterPro" id="IPR010131">
    <property type="entry name" value="MdtP/NodT-like"/>
</dbReference>
<accession>A0A133XMW6</accession>
<dbReference type="Gene3D" id="1.20.1600.10">
    <property type="entry name" value="Outer membrane efflux proteins (OEP)"/>
    <property type="match status" value="1"/>
</dbReference>
<name>A0A133XMW6_9RHOO</name>
<dbReference type="PANTHER" id="PTHR30203">
    <property type="entry name" value="OUTER MEMBRANE CATION EFFLUX PROTEIN"/>
    <property type="match status" value="1"/>
</dbReference>
<evidence type="ECO:0008006" key="5">
    <source>
        <dbReference type="Google" id="ProtNLM"/>
    </source>
</evidence>
<dbReference type="PANTHER" id="PTHR30203:SF24">
    <property type="entry name" value="BLR4935 PROTEIN"/>
    <property type="match status" value="1"/>
</dbReference>